<dbReference type="InterPro" id="IPR004839">
    <property type="entry name" value="Aminotransferase_I/II_large"/>
</dbReference>
<comment type="caution">
    <text evidence="7">The sequence shown here is derived from an EMBL/GenBank/DDBJ whole genome shotgun (WGS) entry which is preliminary data.</text>
</comment>
<dbReference type="FunFam" id="3.40.640.10:FF:000033">
    <property type="entry name" value="Aspartate aminotransferase"/>
    <property type="match status" value="1"/>
</dbReference>
<dbReference type="GO" id="GO:0006520">
    <property type="term" value="P:amino acid metabolic process"/>
    <property type="evidence" value="ECO:0007669"/>
    <property type="project" value="InterPro"/>
</dbReference>
<proteinExistence type="inferred from homology"/>
<dbReference type="EC" id="2.6.1.1" evidence="7"/>
<keyword evidence="5" id="KW-0663">Pyridoxal phosphate</keyword>
<dbReference type="Gene3D" id="3.90.1150.10">
    <property type="entry name" value="Aspartate Aminotransferase, domain 1"/>
    <property type="match status" value="1"/>
</dbReference>
<dbReference type="EMBL" id="NSIT01000059">
    <property type="protein sequence ID" value="PJE79600.1"/>
    <property type="molecule type" value="Genomic_DNA"/>
</dbReference>
<dbReference type="InterPro" id="IPR015422">
    <property type="entry name" value="PyrdxlP-dep_Trfase_small"/>
</dbReference>
<dbReference type="InterPro" id="IPR015424">
    <property type="entry name" value="PyrdxlP-dep_Trfase"/>
</dbReference>
<gene>
    <name evidence="7" type="ORF">CI610_01437</name>
</gene>
<accession>A0A2H9T8N0</accession>
<dbReference type="InterPro" id="IPR050596">
    <property type="entry name" value="AspAT/PAT-like"/>
</dbReference>
<evidence type="ECO:0000256" key="4">
    <source>
        <dbReference type="ARBA" id="ARBA00022679"/>
    </source>
</evidence>
<dbReference type="PANTHER" id="PTHR46383:SF1">
    <property type="entry name" value="ASPARTATE AMINOTRANSFERASE"/>
    <property type="match status" value="1"/>
</dbReference>
<dbReference type="CDD" id="cd00609">
    <property type="entry name" value="AAT_like"/>
    <property type="match status" value="1"/>
</dbReference>
<evidence type="ECO:0000256" key="1">
    <source>
        <dbReference type="ARBA" id="ARBA00001933"/>
    </source>
</evidence>
<reference evidence="7" key="1">
    <citation type="journal article" date="2017" name="Appl. Environ. Microbiol.">
        <title>Molecular characterization of an Endozoicomonas-like organism causing infection in king scallop Pecten maximus L.</title>
        <authorList>
            <person name="Cano I."/>
            <person name="van Aerle R."/>
            <person name="Ross S."/>
            <person name="Verner-Jeffreys D.W."/>
            <person name="Paley R.K."/>
            <person name="Rimmer G."/>
            <person name="Ryder D."/>
            <person name="Hooper P."/>
            <person name="Stone D."/>
            <person name="Feist S.W."/>
        </authorList>
    </citation>
    <scope>NUCLEOTIDE SEQUENCE</scope>
</reference>
<dbReference type="GO" id="GO:0030170">
    <property type="term" value="F:pyridoxal phosphate binding"/>
    <property type="evidence" value="ECO:0007669"/>
    <property type="project" value="InterPro"/>
</dbReference>
<sequence>MTRILSDRVQSIKPSSTLAVTAKANALRKKGRNIISLGAGEPDFDTPAHIKAAACQAIADGQTHYTPVDGTPQLKQVIADKFRKDNQLEYSLEQIIVSSGCKQTFFNLVLALLNTGDEVIIPAPYWVSYPDMILIAGGKPVIVSSDMASRFKITPEQLEKAITPKTKLVVLNSPSNPSGVAYSKKELEQLGAVLVQHPDIMIASDDIYEHILWNQEGFCNMAMACPELVDRTIILNGVSKAYAMTGWRIGYAAGPEQLIKAMKKIQSQSTSNPCSIAQAAALEAISGNQDCVQTLCQTFKKRHDFVYERLNDIKGVKVIPCDGTFYTFPDFNGPMKTHHIESDSQLASTLLEQGVALVPGSAFGAPGHLRLSFTLEITQLETAMDCLQKALG</sequence>
<keyword evidence="3 7" id="KW-0032">Aminotransferase</keyword>
<protein>
    <submittedName>
        <fullName evidence="7">Aspartate aminotransferase</fullName>
        <ecNumber evidence="7">2.6.1.1</ecNumber>
    </submittedName>
</protein>
<evidence type="ECO:0000313" key="7">
    <source>
        <dbReference type="EMBL" id="PJE79600.1"/>
    </source>
</evidence>
<evidence type="ECO:0000259" key="6">
    <source>
        <dbReference type="Pfam" id="PF00155"/>
    </source>
</evidence>
<comment type="similarity">
    <text evidence="2">Belongs to the class-I pyridoxal-phosphate-dependent aminotransferase family.</text>
</comment>
<evidence type="ECO:0000256" key="2">
    <source>
        <dbReference type="ARBA" id="ARBA00007441"/>
    </source>
</evidence>
<evidence type="ECO:0000256" key="3">
    <source>
        <dbReference type="ARBA" id="ARBA00022576"/>
    </source>
</evidence>
<dbReference type="SUPFAM" id="SSF53383">
    <property type="entry name" value="PLP-dependent transferases"/>
    <property type="match status" value="1"/>
</dbReference>
<evidence type="ECO:0000256" key="5">
    <source>
        <dbReference type="ARBA" id="ARBA00022898"/>
    </source>
</evidence>
<dbReference type="PANTHER" id="PTHR46383">
    <property type="entry name" value="ASPARTATE AMINOTRANSFERASE"/>
    <property type="match status" value="1"/>
</dbReference>
<dbReference type="Pfam" id="PF00155">
    <property type="entry name" value="Aminotran_1_2"/>
    <property type="match status" value="1"/>
</dbReference>
<dbReference type="AlphaFoldDB" id="A0A2H9T8N0"/>
<dbReference type="InterPro" id="IPR015421">
    <property type="entry name" value="PyrdxlP-dep_Trfase_major"/>
</dbReference>
<dbReference type="PROSITE" id="PS00105">
    <property type="entry name" value="AA_TRANSFER_CLASS_1"/>
    <property type="match status" value="1"/>
</dbReference>
<comment type="cofactor">
    <cofactor evidence="1">
        <name>pyridoxal 5'-phosphate</name>
        <dbReference type="ChEBI" id="CHEBI:597326"/>
    </cofactor>
</comment>
<dbReference type="InterPro" id="IPR004838">
    <property type="entry name" value="NHTrfase_class1_PyrdxlP-BS"/>
</dbReference>
<feature type="domain" description="Aminotransferase class I/classII large" evidence="6">
    <location>
        <begin position="33"/>
        <end position="385"/>
    </location>
</feature>
<organism evidence="7">
    <name type="scientific">invertebrate metagenome</name>
    <dbReference type="NCBI Taxonomy" id="1711999"/>
    <lineage>
        <taxon>unclassified sequences</taxon>
        <taxon>metagenomes</taxon>
        <taxon>organismal metagenomes</taxon>
    </lineage>
</organism>
<name>A0A2H9T8N0_9ZZZZ</name>
<dbReference type="GO" id="GO:0004069">
    <property type="term" value="F:L-aspartate:2-oxoglutarate aminotransferase activity"/>
    <property type="evidence" value="ECO:0007669"/>
    <property type="project" value="UniProtKB-EC"/>
</dbReference>
<dbReference type="Gene3D" id="3.40.640.10">
    <property type="entry name" value="Type I PLP-dependent aspartate aminotransferase-like (Major domain)"/>
    <property type="match status" value="1"/>
</dbReference>
<keyword evidence="4 7" id="KW-0808">Transferase</keyword>